<accession>A0A0A7CLT0</accession>
<feature type="chain" id="PRO_5002025786" evidence="1">
    <location>
        <begin position="18"/>
        <end position="243"/>
    </location>
</feature>
<evidence type="ECO:0000313" key="2">
    <source>
        <dbReference type="EMBL" id="AIG55506.1"/>
    </source>
</evidence>
<proteinExistence type="predicted"/>
<keyword evidence="1" id="KW-0732">Signal</keyword>
<name>A0A0A7CLT0_9STRA</name>
<dbReference type="EMBL" id="KM038045">
    <property type="protein sequence ID" value="AIG55506.1"/>
    <property type="molecule type" value="Genomic_DNA"/>
</dbReference>
<feature type="non-terminal residue" evidence="2">
    <location>
        <position position="243"/>
    </location>
</feature>
<dbReference type="AlphaFoldDB" id="A0A0A7CLT0"/>
<evidence type="ECO:0000256" key="1">
    <source>
        <dbReference type="SAM" id="SignalP"/>
    </source>
</evidence>
<sequence length="243" mass="26929">MVAAIIVLVIELQGSLAVKKTLLGATQLVHPTSNYTSNLIVFYVLDILDKTAIVNTNSSDITYVYIDVHDTLKYTFNSTQCNDPLIGDRIYSRKYLEKLLPKVLIFTPDLSMTSVAQIIIDCSYTGRLLQDTTALMLHFINENATTITTLFLQTIQMNRITKRLSLTCGMATLSSIELTTLSIDENSLLLTSQTAAYTHVVGIDFPYVIPAFELILLLELDELTANGMWQGVIATTNEPILLG</sequence>
<reference evidence="2" key="1">
    <citation type="journal article" date="2014" name="Genome Biol. Evol.">
        <title>The secreted proteins of Achlya hypogyna and Thraustotheca clavata identify the ancestral oomycete secretome and reveal gene acquisitions by horizontal gene transfer.</title>
        <authorList>
            <person name="Misner I."/>
            <person name="Blouin N."/>
            <person name="Leonard G."/>
            <person name="Richards T.A."/>
            <person name="Lane C.E."/>
        </authorList>
    </citation>
    <scope>NUCLEOTIDE SEQUENCE</scope>
    <source>
        <strain evidence="2">ATCC 34112</strain>
    </source>
</reference>
<feature type="signal peptide" evidence="1">
    <location>
        <begin position="1"/>
        <end position="17"/>
    </location>
</feature>
<organism evidence="2">
    <name type="scientific">Thraustotheca clavata</name>
    <dbReference type="NCBI Taxonomy" id="74557"/>
    <lineage>
        <taxon>Eukaryota</taxon>
        <taxon>Sar</taxon>
        <taxon>Stramenopiles</taxon>
        <taxon>Oomycota</taxon>
        <taxon>Saprolegniomycetes</taxon>
        <taxon>Saprolegniales</taxon>
        <taxon>Achlyaceae</taxon>
        <taxon>Thraustotheca</taxon>
    </lineage>
</organism>
<protein>
    <submittedName>
        <fullName evidence="2">Secreted protein</fullName>
    </submittedName>
</protein>